<evidence type="ECO:0008006" key="4">
    <source>
        <dbReference type="Google" id="ProtNLM"/>
    </source>
</evidence>
<keyword evidence="3" id="KW-1185">Reference proteome</keyword>
<accession>A0ABP7WUM0</accession>
<dbReference type="Proteomes" id="UP001500683">
    <property type="component" value="Unassembled WGS sequence"/>
</dbReference>
<comment type="caution">
    <text evidence="2">The sequence shown here is derived from an EMBL/GenBank/DDBJ whole genome shotgun (WGS) entry which is preliminary data.</text>
</comment>
<proteinExistence type="predicted"/>
<evidence type="ECO:0000313" key="3">
    <source>
        <dbReference type="Proteomes" id="UP001500683"/>
    </source>
</evidence>
<reference evidence="3" key="1">
    <citation type="journal article" date="2019" name="Int. J. Syst. Evol. Microbiol.">
        <title>The Global Catalogue of Microorganisms (GCM) 10K type strain sequencing project: providing services to taxonomists for standard genome sequencing and annotation.</title>
        <authorList>
            <consortium name="The Broad Institute Genomics Platform"/>
            <consortium name="The Broad Institute Genome Sequencing Center for Infectious Disease"/>
            <person name="Wu L."/>
            <person name="Ma J."/>
        </authorList>
    </citation>
    <scope>NUCLEOTIDE SEQUENCE [LARGE SCALE GENOMIC DNA]</scope>
    <source>
        <strain evidence="3">JCM 16702</strain>
    </source>
</reference>
<name>A0ABP7WUM0_9ACTN</name>
<keyword evidence="1" id="KW-0812">Transmembrane</keyword>
<sequence length="120" mass="14048">MRRFFTPGWLGLHALAIVLFVAFLGFGWWQFDRAQAGNDRSWAYTFEWPIFACFVIVMWIKMIRDELKGDPSTRAPKVIEEPAEAKVKQEIIRRQEEEDPELAAYNRYLARLNAQAGRPD</sequence>
<organism evidence="2 3">
    <name type="scientific">Actinomadura miaoliensis</name>
    <dbReference type="NCBI Taxonomy" id="430685"/>
    <lineage>
        <taxon>Bacteria</taxon>
        <taxon>Bacillati</taxon>
        <taxon>Actinomycetota</taxon>
        <taxon>Actinomycetes</taxon>
        <taxon>Streptosporangiales</taxon>
        <taxon>Thermomonosporaceae</taxon>
        <taxon>Actinomadura</taxon>
    </lineage>
</organism>
<feature type="transmembrane region" description="Helical" evidence="1">
    <location>
        <begin position="41"/>
        <end position="60"/>
    </location>
</feature>
<keyword evidence="1" id="KW-1133">Transmembrane helix</keyword>
<dbReference type="RefSeq" id="WP_344956403.1">
    <property type="nucleotide sequence ID" value="NZ_BAAAZG010000055.1"/>
</dbReference>
<evidence type="ECO:0000256" key="1">
    <source>
        <dbReference type="SAM" id="Phobius"/>
    </source>
</evidence>
<keyword evidence="1" id="KW-0472">Membrane</keyword>
<protein>
    <recommendedName>
        <fullName evidence="4">DNA-binding transcriptional regulator of glucitol operon</fullName>
    </recommendedName>
</protein>
<dbReference type="EMBL" id="BAAAZG010000055">
    <property type="protein sequence ID" value="GAA4097154.1"/>
    <property type="molecule type" value="Genomic_DNA"/>
</dbReference>
<feature type="transmembrane region" description="Helical" evidence="1">
    <location>
        <begin position="9"/>
        <end position="29"/>
    </location>
</feature>
<gene>
    <name evidence="2" type="ORF">GCM10022214_71430</name>
</gene>
<evidence type="ECO:0000313" key="2">
    <source>
        <dbReference type="EMBL" id="GAA4097154.1"/>
    </source>
</evidence>